<evidence type="ECO:0000313" key="2">
    <source>
        <dbReference type="EnsemblPlants" id="KQK04516"/>
    </source>
</evidence>
<dbReference type="AlphaFoldDB" id="A0A0Q3IVL3"/>
<sequence>MPVACWNYLCPRFAPVNNVHHNIKNLRTKLAVPFAFEIITAACWSIWKVRNDYIFNRVQPSLYRCRRIFIEEMNLVFHRAKRKSHVGLKDWIDSFL</sequence>
<dbReference type="InParanoid" id="A0A0Q3IVL3"/>
<keyword evidence="3" id="KW-1185">Reference proteome</keyword>
<dbReference type="Proteomes" id="UP000008810">
    <property type="component" value="Chromosome 2"/>
</dbReference>
<dbReference type="Gramene" id="KQK04516">
    <property type="protein sequence ID" value="KQK04516"/>
    <property type="gene ID" value="BRADI_2g13865v3"/>
</dbReference>
<reference evidence="2" key="3">
    <citation type="submission" date="2018-08" db="UniProtKB">
        <authorList>
            <consortium name="EnsemblPlants"/>
        </authorList>
    </citation>
    <scope>IDENTIFICATION</scope>
    <source>
        <strain evidence="2">cv. Bd21</strain>
    </source>
</reference>
<reference evidence="1" key="2">
    <citation type="submission" date="2017-06" db="EMBL/GenBank/DDBJ databases">
        <title>WGS assembly of Brachypodium distachyon.</title>
        <authorList>
            <consortium name="The International Brachypodium Initiative"/>
            <person name="Lucas S."/>
            <person name="Harmon-Smith M."/>
            <person name="Lail K."/>
            <person name="Tice H."/>
            <person name="Grimwood J."/>
            <person name="Bruce D."/>
            <person name="Barry K."/>
            <person name="Shu S."/>
            <person name="Lindquist E."/>
            <person name="Wang M."/>
            <person name="Pitluck S."/>
            <person name="Vogel J.P."/>
            <person name="Garvin D.F."/>
            <person name="Mockler T.C."/>
            <person name="Schmutz J."/>
            <person name="Rokhsar D."/>
            <person name="Bevan M.W."/>
        </authorList>
    </citation>
    <scope>NUCLEOTIDE SEQUENCE</scope>
    <source>
        <strain evidence="1">Bd21</strain>
    </source>
</reference>
<dbReference type="EMBL" id="CM000881">
    <property type="protein sequence ID" value="KQK04516.2"/>
    <property type="molecule type" value="Genomic_DNA"/>
</dbReference>
<dbReference type="OrthoDB" id="1749000at2759"/>
<accession>A0A0Q3IVL3</accession>
<organism evidence="1">
    <name type="scientific">Brachypodium distachyon</name>
    <name type="common">Purple false brome</name>
    <name type="synonym">Trachynia distachya</name>
    <dbReference type="NCBI Taxonomy" id="15368"/>
    <lineage>
        <taxon>Eukaryota</taxon>
        <taxon>Viridiplantae</taxon>
        <taxon>Streptophyta</taxon>
        <taxon>Embryophyta</taxon>
        <taxon>Tracheophyta</taxon>
        <taxon>Spermatophyta</taxon>
        <taxon>Magnoliopsida</taxon>
        <taxon>Liliopsida</taxon>
        <taxon>Poales</taxon>
        <taxon>Poaceae</taxon>
        <taxon>BOP clade</taxon>
        <taxon>Pooideae</taxon>
        <taxon>Stipodae</taxon>
        <taxon>Brachypodieae</taxon>
        <taxon>Brachypodium</taxon>
    </lineage>
</organism>
<reference evidence="1 2" key="1">
    <citation type="journal article" date="2010" name="Nature">
        <title>Genome sequencing and analysis of the model grass Brachypodium distachyon.</title>
        <authorList>
            <consortium name="International Brachypodium Initiative"/>
        </authorList>
    </citation>
    <scope>NUCLEOTIDE SEQUENCE [LARGE SCALE GENOMIC DNA]</scope>
    <source>
        <strain evidence="1 2">Bd21</strain>
    </source>
</reference>
<gene>
    <name evidence="1" type="ORF">BRADI_2g13865v3</name>
</gene>
<evidence type="ECO:0000313" key="1">
    <source>
        <dbReference type="EMBL" id="KQK04516.2"/>
    </source>
</evidence>
<dbReference type="EnsemblPlants" id="KQK04516">
    <property type="protein sequence ID" value="KQK04516"/>
    <property type="gene ID" value="BRADI_2g13865v3"/>
</dbReference>
<protein>
    <submittedName>
        <fullName evidence="1 2">Uncharacterized protein</fullName>
    </submittedName>
</protein>
<evidence type="ECO:0000313" key="3">
    <source>
        <dbReference type="Proteomes" id="UP000008810"/>
    </source>
</evidence>
<proteinExistence type="predicted"/>
<name>A0A0Q3IVL3_BRADI</name>